<evidence type="ECO:0000313" key="1">
    <source>
        <dbReference type="EMBL" id="WPX72340.1"/>
    </source>
</evidence>
<evidence type="ECO:0000313" key="2">
    <source>
        <dbReference type="Proteomes" id="UP001325248"/>
    </source>
</evidence>
<organism evidence="1 2">
    <name type="scientific">Blautia producta</name>
    <dbReference type="NCBI Taxonomy" id="33035"/>
    <lineage>
        <taxon>Bacteria</taxon>
        <taxon>Bacillati</taxon>
        <taxon>Bacillota</taxon>
        <taxon>Clostridia</taxon>
        <taxon>Lachnospirales</taxon>
        <taxon>Lachnospiraceae</taxon>
        <taxon>Blautia</taxon>
    </lineage>
</organism>
<proteinExistence type="predicted"/>
<dbReference type="Proteomes" id="UP001325248">
    <property type="component" value="Chromosome"/>
</dbReference>
<name>A0ABZ0U549_9FIRM</name>
<gene>
    <name evidence="1" type="ORF">BLCOC_06760</name>
</gene>
<protein>
    <submittedName>
        <fullName evidence="1">Uncharacterized protein</fullName>
    </submittedName>
</protein>
<keyword evidence="2" id="KW-1185">Reference proteome</keyword>
<sequence length="471" mass="55108">MGDEGQFRFTNGTAVEKDLGSDRKNAVVNHEFVHSQLYSMTTYGQIVLMLEKNSWLHNRSKEFLEVLFKYIRRMQERTAVNVEIIYECIDNGLKAYNDAIEKLKSRNRTYYNYFRKLCCINCKINSEDEAEMMQGVIITIARIALNVNPELIPLNEINDAKRLKIYFDNPENSSLISPNKRFDILVNYLFRENDNNSDIESVIKGSIDFEKMDDFDYIHKVAFQKVSNILSDSQISSRLIARITTIGVMKIKIEEGGEYLTAKPAQINVNKEITIKPVENKKKLYELLNKQDYKELFVLHTIGGFEEIHVVCVYGQIGVKKMVYPLYITNEEDFYNIISNTVCKMVFYKTKLMDKEAKRIRKMVRQLPIYIFEDTPIINIIQFIKSFFFKGRFGFIEYENYYIFAVSKKSIILFADVFKEAKSVLINELCANGLSYTENADEICNINEVIRLNRICNEYEVNRLEDAKFEK</sequence>
<reference evidence="1" key="1">
    <citation type="submission" date="2023-10" db="EMBL/GenBank/DDBJ databases">
        <title>Genome sequence of Blautia coccoides DSM 935.</title>
        <authorList>
            <person name="Boeer T."/>
            <person name="Bengelsdorf F.R."/>
            <person name="Daniel R."/>
            <person name="Poehlein A."/>
        </authorList>
    </citation>
    <scope>NUCLEOTIDE SEQUENCE [LARGE SCALE GENOMIC DNA]</scope>
    <source>
        <strain evidence="1">DSM 935</strain>
    </source>
</reference>
<accession>A0ABZ0U549</accession>
<dbReference type="EMBL" id="CP136422">
    <property type="protein sequence ID" value="WPX72340.1"/>
    <property type="molecule type" value="Genomic_DNA"/>
</dbReference>